<proteinExistence type="predicted"/>
<dbReference type="AlphaFoldDB" id="A0A948TF77"/>
<reference evidence="1" key="1">
    <citation type="journal article" date="2021" name="PeerJ">
        <title>Extensive microbial diversity within the chicken gut microbiome revealed by metagenomics and culture.</title>
        <authorList>
            <person name="Gilroy R."/>
            <person name="Ravi A."/>
            <person name="Getino M."/>
            <person name="Pursley I."/>
            <person name="Horton D.L."/>
            <person name="Alikhan N.F."/>
            <person name="Baker D."/>
            <person name="Gharbi K."/>
            <person name="Hall N."/>
            <person name="Watson M."/>
            <person name="Adriaenssens E.M."/>
            <person name="Foster-Nyarko E."/>
            <person name="Jarju S."/>
            <person name="Secka A."/>
            <person name="Antonio M."/>
            <person name="Oren A."/>
            <person name="Chaudhuri R.R."/>
            <person name="La Ragione R."/>
            <person name="Hildebrand F."/>
            <person name="Pallen M.J."/>
        </authorList>
    </citation>
    <scope>NUCLEOTIDE SEQUENCE</scope>
    <source>
        <strain evidence="1">378</strain>
    </source>
</reference>
<reference evidence="1" key="2">
    <citation type="submission" date="2021-04" db="EMBL/GenBank/DDBJ databases">
        <authorList>
            <person name="Gilroy R."/>
        </authorList>
    </citation>
    <scope>NUCLEOTIDE SEQUENCE</scope>
    <source>
        <strain evidence="1">378</strain>
    </source>
</reference>
<name>A0A948TF77_9GAMM</name>
<accession>A0A948TF77</accession>
<evidence type="ECO:0000313" key="2">
    <source>
        <dbReference type="Proteomes" id="UP000733611"/>
    </source>
</evidence>
<protein>
    <submittedName>
        <fullName evidence="1">Uncharacterized protein</fullName>
    </submittedName>
</protein>
<dbReference type="EMBL" id="JAHLFE010000050">
    <property type="protein sequence ID" value="MBU3843770.1"/>
    <property type="molecule type" value="Genomic_DNA"/>
</dbReference>
<sequence length="48" mass="4957">MSTYASVSPEQAFRQGLDEALVRNSAVGSKAGSSQVTEVATRAKVATV</sequence>
<gene>
    <name evidence="1" type="ORF">H9847_02705</name>
</gene>
<evidence type="ECO:0000313" key="1">
    <source>
        <dbReference type="EMBL" id="MBU3843770.1"/>
    </source>
</evidence>
<organism evidence="1 2">
    <name type="scientific">Candidatus Anaerobiospirillum pullicola</name>
    <dbReference type="NCBI Taxonomy" id="2838451"/>
    <lineage>
        <taxon>Bacteria</taxon>
        <taxon>Pseudomonadati</taxon>
        <taxon>Pseudomonadota</taxon>
        <taxon>Gammaproteobacteria</taxon>
        <taxon>Aeromonadales</taxon>
        <taxon>Succinivibrionaceae</taxon>
        <taxon>Anaerobiospirillum</taxon>
    </lineage>
</organism>
<dbReference type="Proteomes" id="UP000733611">
    <property type="component" value="Unassembled WGS sequence"/>
</dbReference>
<comment type="caution">
    <text evidence="1">The sequence shown here is derived from an EMBL/GenBank/DDBJ whole genome shotgun (WGS) entry which is preliminary data.</text>
</comment>